<dbReference type="Proteomes" id="UP000068832">
    <property type="component" value="Chromosome"/>
</dbReference>
<evidence type="ECO:0000313" key="11">
    <source>
        <dbReference type="Proteomes" id="UP000062475"/>
    </source>
</evidence>
<dbReference type="EMBL" id="CP012176">
    <property type="protein sequence ID" value="AKV82489.1"/>
    <property type="molecule type" value="Genomic_DNA"/>
</dbReference>
<proteinExistence type="predicted"/>
<reference evidence="1 7" key="1">
    <citation type="journal article" date="2014" name="J. Bacteriol.">
        <title>Role of an Archaeal PitA Transporter in the Copper and Arsenic Resistance of Metallosphaera sedula, an Extreme Thermoacidophile.</title>
        <authorList>
            <person name="McCarthy S."/>
            <person name="Ai C."/>
            <person name="Wheaton G."/>
            <person name="Tevatia R."/>
            <person name="Eckrich V."/>
            <person name="Kelly R."/>
            <person name="Blum P."/>
        </authorList>
    </citation>
    <scope>NUCLEOTIDE SEQUENCE [LARGE SCALE GENOMIC DNA]</scope>
    <source>
        <strain evidence="1 7">CuR1</strain>
    </source>
</reference>
<dbReference type="Proteomes" id="UP000061362">
    <property type="component" value="Chromosome"/>
</dbReference>
<dbReference type="EMBL" id="CP012173">
    <property type="protein sequence ID" value="AKV75751.1"/>
    <property type="molecule type" value="Genomic_DNA"/>
</dbReference>
<dbReference type="SUPFAM" id="SSF75169">
    <property type="entry name" value="DsrEFH-like"/>
    <property type="match status" value="1"/>
</dbReference>
<evidence type="ECO:0000313" key="1">
    <source>
        <dbReference type="EMBL" id="AIM26516.1"/>
    </source>
</evidence>
<dbReference type="AlphaFoldDB" id="A0A088E2J2"/>
<dbReference type="EMBL" id="CP012175">
    <property type="protein sequence ID" value="AKV80243.1"/>
    <property type="molecule type" value="Genomic_DNA"/>
</dbReference>
<dbReference type="Proteomes" id="UP000029084">
    <property type="component" value="Chromosome"/>
</dbReference>
<dbReference type="PATRIC" id="fig|43687.5.peg.363"/>
<organism evidence="1 7">
    <name type="scientific">Metallosphaera sedula</name>
    <dbReference type="NCBI Taxonomy" id="43687"/>
    <lineage>
        <taxon>Archaea</taxon>
        <taxon>Thermoproteota</taxon>
        <taxon>Thermoprotei</taxon>
        <taxon>Sulfolobales</taxon>
        <taxon>Sulfolobaceae</taxon>
        <taxon>Metallosphaera</taxon>
    </lineage>
</organism>
<evidence type="ECO:0000313" key="6">
    <source>
        <dbReference type="EMBL" id="AKV82489.1"/>
    </source>
</evidence>
<evidence type="ECO:0000313" key="9">
    <source>
        <dbReference type="Proteomes" id="UP000061362"/>
    </source>
</evidence>
<evidence type="ECO:0000313" key="10">
    <source>
        <dbReference type="Proteomes" id="UP000062398"/>
    </source>
</evidence>
<evidence type="ECO:0000313" key="5">
    <source>
        <dbReference type="EMBL" id="AKV80243.1"/>
    </source>
</evidence>
<evidence type="ECO:0000313" key="8">
    <source>
        <dbReference type="Proteomes" id="UP000056255"/>
    </source>
</evidence>
<dbReference type="Proteomes" id="UP000062475">
    <property type="component" value="Chromosome"/>
</dbReference>
<dbReference type="RefSeq" id="WP_011921497.1">
    <property type="nucleotide sequence ID" value="NZ_AP019770.1"/>
</dbReference>
<dbReference type="Pfam" id="PF02635">
    <property type="entry name" value="DsrE"/>
    <property type="match status" value="1"/>
</dbReference>
<dbReference type="InterPro" id="IPR027396">
    <property type="entry name" value="DsrEFH-like"/>
</dbReference>
<dbReference type="Proteomes" id="UP000056255">
    <property type="component" value="Chromosome"/>
</dbReference>
<dbReference type="PANTHER" id="PTHR34655:SF1">
    <property type="match status" value="1"/>
</dbReference>
<dbReference type="Proteomes" id="UP000062398">
    <property type="component" value="Chromosome"/>
</dbReference>
<dbReference type="PANTHER" id="PTHR34655">
    <property type="entry name" value="CONSERVED WITHIN P. AEROPHILUM"/>
    <property type="match status" value="1"/>
</dbReference>
<reference evidence="9 10" key="2">
    <citation type="journal article" date="2015" name="Genome Announc.">
        <title>Complete Genome Sequences of Evolved Arsenate-Resistant Metallosphaera sedula Strains.</title>
        <authorList>
            <person name="Ai C."/>
            <person name="McCarthy S."/>
            <person name="Schackwitz W."/>
            <person name="Martin J."/>
            <person name="Lipzen A."/>
            <person name="Blum P."/>
        </authorList>
    </citation>
    <scope>NUCLEOTIDE SEQUENCE [LARGE SCALE GENOMIC DNA]</scope>
    <source>
        <strain evidence="4 10">ARS120-1</strain>
        <strain evidence="5 9">ARS120-2</strain>
        <strain evidence="2 12">ARS50-1</strain>
        <strain evidence="3 11">ARS50-2</strain>
    </source>
</reference>
<dbReference type="EMBL" id="CP012174">
    <property type="protein sequence ID" value="AKV77998.1"/>
    <property type="molecule type" value="Genomic_DNA"/>
</dbReference>
<dbReference type="InterPro" id="IPR003787">
    <property type="entry name" value="Sulphur_relay_DsrE/F-like"/>
</dbReference>
<gene>
    <name evidence="1" type="ORF">HA72_0352</name>
    <name evidence="2" type="ORF">MsedA_0365</name>
    <name evidence="3" type="ORF">MsedB_0365</name>
    <name evidence="4" type="ORF">MsedC_0364</name>
    <name evidence="5" type="ORF">MsedD_0365</name>
    <name evidence="6" type="ORF">MsedE_0365</name>
</gene>
<dbReference type="Gene3D" id="3.40.1260.10">
    <property type="entry name" value="DsrEFH-like"/>
    <property type="match status" value="1"/>
</dbReference>
<accession>A0A088E2J2</accession>
<evidence type="ECO:0000313" key="12">
    <source>
        <dbReference type="Proteomes" id="UP000068832"/>
    </source>
</evidence>
<dbReference type="OMA" id="VIFATMD"/>
<protein>
    <submittedName>
        <fullName evidence="1">Uncharacterized protein</fullName>
    </submittedName>
</protein>
<dbReference type="EMBL" id="CP008822">
    <property type="protein sequence ID" value="AIM26516.1"/>
    <property type="molecule type" value="Genomic_DNA"/>
</dbReference>
<dbReference type="EMBL" id="CP012172">
    <property type="protein sequence ID" value="AKV73509.1"/>
    <property type="molecule type" value="Genomic_DNA"/>
</dbReference>
<reference evidence="6 8" key="3">
    <citation type="submission" date="2015-07" db="EMBL/GenBank/DDBJ databases">
        <title>Physiological, transcriptional responses and genome re-sequencing of acid resistant extremely thermoacidophilic Metallosphaera sedula SARC-M1.</title>
        <authorList>
            <person name="Ai C."/>
            <person name="McCarthy S."/>
            <person name="Eckrich V."/>
            <person name="Rudrappa D."/>
            <person name="Qiu G."/>
            <person name="Blum P."/>
        </authorList>
    </citation>
    <scope>NUCLEOTIDE SEQUENCE [LARGE SCALE GENOMIC DNA]</scope>
    <source>
        <strain evidence="6 8">SARC-M1</strain>
    </source>
</reference>
<evidence type="ECO:0000313" key="3">
    <source>
        <dbReference type="EMBL" id="AKV75751.1"/>
    </source>
</evidence>
<name>A0A088E2J2_9CREN</name>
<evidence type="ECO:0000313" key="7">
    <source>
        <dbReference type="Proteomes" id="UP000029084"/>
    </source>
</evidence>
<evidence type="ECO:0000313" key="2">
    <source>
        <dbReference type="EMBL" id="AKV73509.1"/>
    </source>
</evidence>
<sequence length="125" mass="13695">MKVGIILGSNELDRVAYAGMHALISATLDNEVVLFATMDGVKAFLKNPDLRVESGTSKTIRESNEDVFQHFRKAKKSGKLKILACSYASKIHGLDKDDYGDLVDDIVGITSFSMEVEGGQIISIW</sequence>
<dbReference type="OrthoDB" id="288304at2157"/>
<dbReference type="GeneID" id="91754799"/>
<evidence type="ECO:0000313" key="4">
    <source>
        <dbReference type="EMBL" id="AKV77998.1"/>
    </source>
</evidence>